<name>A0AAD6CX59_9EURO</name>
<dbReference type="EMBL" id="JAQIZZ010000005">
    <property type="protein sequence ID" value="KAJ5540553.1"/>
    <property type="molecule type" value="Genomic_DNA"/>
</dbReference>
<dbReference type="AlphaFoldDB" id="A0AAD6CX59"/>
<evidence type="ECO:0000313" key="2">
    <source>
        <dbReference type="Proteomes" id="UP001220324"/>
    </source>
</evidence>
<keyword evidence="2" id="KW-1185">Reference proteome</keyword>
<dbReference type="Proteomes" id="UP001220324">
    <property type="component" value="Unassembled WGS sequence"/>
</dbReference>
<reference evidence="1 2" key="1">
    <citation type="journal article" date="2023" name="IMA Fungus">
        <title>Comparative genomic study of the Penicillium genus elucidates a diverse pangenome and 15 lateral gene transfer events.</title>
        <authorList>
            <person name="Petersen C."/>
            <person name="Sorensen T."/>
            <person name="Nielsen M.R."/>
            <person name="Sondergaard T.E."/>
            <person name="Sorensen J.L."/>
            <person name="Fitzpatrick D.A."/>
            <person name="Frisvad J.C."/>
            <person name="Nielsen K.L."/>
        </authorList>
    </citation>
    <scope>NUCLEOTIDE SEQUENCE [LARGE SCALE GENOMIC DNA]</scope>
    <source>
        <strain evidence="1 2">IBT 35679</strain>
    </source>
</reference>
<organism evidence="1 2">
    <name type="scientific">Penicillium frequentans</name>
    <dbReference type="NCBI Taxonomy" id="3151616"/>
    <lineage>
        <taxon>Eukaryota</taxon>
        <taxon>Fungi</taxon>
        <taxon>Dikarya</taxon>
        <taxon>Ascomycota</taxon>
        <taxon>Pezizomycotina</taxon>
        <taxon>Eurotiomycetes</taxon>
        <taxon>Eurotiomycetidae</taxon>
        <taxon>Eurotiales</taxon>
        <taxon>Aspergillaceae</taxon>
        <taxon>Penicillium</taxon>
    </lineage>
</organism>
<sequence>MKLPLTFTQLYRLPFKTRLRLLSRWYDGDICPENLQDVYYRELKCHKEHMKFVKLDRKIERALANVHLPEPRGKIEEMQFALGCLTIVSEDENMD</sequence>
<accession>A0AAD6CX59</accession>
<protein>
    <submittedName>
        <fullName evidence="1">Uncharacterized protein</fullName>
    </submittedName>
</protein>
<gene>
    <name evidence="1" type="ORF">N7494_005629</name>
</gene>
<proteinExistence type="predicted"/>
<comment type="caution">
    <text evidence="1">The sequence shown here is derived from an EMBL/GenBank/DDBJ whole genome shotgun (WGS) entry which is preliminary data.</text>
</comment>
<evidence type="ECO:0000313" key="1">
    <source>
        <dbReference type="EMBL" id="KAJ5540553.1"/>
    </source>
</evidence>